<dbReference type="AlphaFoldDB" id="A0A5D2ZZL9"/>
<evidence type="ECO:0000313" key="3">
    <source>
        <dbReference type="Proteomes" id="UP000323597"/>
    </source>
</evidence>
<dbReference type="Proteomes" id="UP000323597">
    <property type="component" value="Chromosome A03"/>
</dbReference>
<accession>A0A5D2ZZL9</accession>
<reference evidence="2 3" key="1">
    <citation type="submission" date="2019-07" db="EMBL/GenBank/DDBJ databases">
        <title>WGS assembly of Gossypium mustelinum.</title>
        <authorList>
            <person name="Chen Z.J."/>
            <person name="Sreedasyam A."/>
            <person name="Ando A."/>
            <person name="Song Q."/>
            <person name="De L."/>
            <person name="Hulse-Kemp A."/>
            <person name="Ding M."/>
            <person name="Ye W."/>
            <person name="Kirkbride R."/>
            <person name="Jenkins J."/>
            <person name="Plott C."/>
            <person name="Lovell J."/>
            <person name="Lin Y.-M."/>
            <person name="Vaughn R."/>
            <person name="Liu B."/>
            <person name="Li W."/>
            <person name="Simpson S."/>
            <person name="Scheffler B."/>
            <person name="Saski C."/>
            <person name="Grover C."/>
            <person name="Hu G."/>
            <person name="Conover J."/>
            <person name="Carlson J."/>
            <person name="Shu S."/>
            <person name="Boston L."/>
            <person name="Williams M."/>
            <person name="Peterson D."/>
            <person name="Mcgee K."/>
            <person name="Jones D."/>
            <person name="Wendel J."/>
            <person name="Stelly D."/>
            <person name="Grimwood J."/>
            <person name="Schmutz J."/>
        </authorList>
    </citation>
    <scope>NUCLEOTIDE SEQUENCE [LARGE SCALE GENOMIC DNA]</scope>
    <source>
        <strain evidence="2">1408120.09</strain>
    </source>
</reference>
<name>A0A5D2ZZL9_GOSMU</name>
<protein>
    <submittedName>
        <fullName evidence="2">Uncharacterized protein</fullName>
    </submittedName>
</protein>
<keyword evidence="1" id="KW-0812">Transmembrane</keyword>
<dbReference type="EMBL" id="CM017638">
    <property type="protein sequence ID" value="TYJ42966.1"/>
    <property type="molecule type" value="Genomic_DNA"/>
</dbReference>
<keyword evidence="3" id="KW-1185">Reference proteome</keyword>
<proteinExistence type="predicted"/>
<evidence type="ECO:0000256" key="1">
    <source>
        <dbReference type="SAM" id="Phobius"/>
    </source>
</evidence>
<gene>
    <name evidence="2" type="ORF">E1A91_A03G122000v1</name>
</gene>
<keyword evidence="1" id="KW-0472">Membrane</keyword>
<feature type="transmembrane region" description="Helical" evidence="1">
    <location>
        <begin position="18"/>
        <end position="35"/>
    </location>
</feature>
<sequence>MEGLQYNSLDLVTPKPSYLLPVLVVSRSLFFALFLRRSHQSHKGRNFNLFFTSKRKKKCLTLFQRYQRQKSLMLLEMESQHAKGLPSVPLNPH</sequence>
<keyword evidence="1" id="KW-1133">Transmembrane helix</keyword>
<organism evidence="2 3">
    <name type="scientific">Gossypium mustelinum</name>
    <name type="common">Cotton</name>
    <name type="synonym">Gossypium caicoense</name>
    <dbReference type="NCBI Taxonomy" id="34275"/>
    <lineage>
        <taxon>Eukaryota</taxon>
        <taxon>Viridiplantae</taxon>
        <taxon>Streptophyta</taxon>
        <taxon>Embryophyta</taxon>
        <taxon>Tracheophyta</taxon>
        <taxon>Spermatophyta</taxon>
        <taxon>Magnoliopsida</taxon>
        <taxon>eudicotyledons</taxon>
        <taxon>Gunneridae</taxon>
        <taxon>Pentapetalae</taxon>
        <taxon>rosids</taxon>
        <taxon>malvids</taxon>
        <taxon>Malvales</taxon>
        <taxon>Malvaceae</taxon>
        <taxon>Malvoideae</taxon>
        <taxon>Gossypium</taxon>
    </lineage>
</organism>
<evidence type="ECO:0000313" key="2">
    <source>
        <dbReference type="EMBL" id="TYJ42966.1"/>
    </source>
</evidence>